<accession>A0A381Y020</accession>
<evidence type="ECO:0000259" key="4">
    <source>
        <dbReference type="Pfam" id="PF00884"/>
    </source>
</evidence>
<evidence type="ECO:0000256" key="2">
    <source>
        <dbReference type="ARBA" id="ARBA00022801"/>
    </source>
</evidence>
<dbReference type="Pfam" id="PF00884">
    <property type="entry name" value="Sulfatase"/>
    <property type="match status" value="1"/>
</dbReference>
<sequence length="448" mass="49805">MPENKLPNILFILADDLGYGDVSCYNSESKVPTPNIDRLAREGMRFTDAHSPSTVCTPSRYSILTGRMAFRTGFAGVFTGAGGPCLIENSRLTLPSMLQSKGYTTALFGKWHVGLSFPNQKGEFINENGFDPVQLIDYTQSIPDAPIHRGFDHFFGTACCPTTDFLYAFIDGDRIPVPPTGFLDRTPLPNHAYSKDNRMGMISPGFDLEEMDMIFLDKSKTFLENHAQETPDKPFFLFHSAQAVHLPSFPGKDFKGKTNAGPHGDFIFEFDYVVGELLEMLDQLGIADNTLVMVSSDNGPEVTSVVNMRADYQHDGAHPWRGMKRDQWEGGHRIPFVVRWPGSVPADSISDQTVCLCDIMATCASLVDVQLTNDVAEDSFDILPAMQSQQKTKDAIRHHTLHQTNKLDLAIRKGKWKYLDHKGSGGNNYQHESLKPYALTETEPDAPG</sequence>
<protein>
    <recommendedName>
        <fullName evidence="4">Sulfatase N-terminal domain-containing protein</fullName>
    </recommendedName>
</protein>
<organism evidence="5">
    <name type="scientific">marine metagenome</name>
    <dbReference type="NCBI Taxonomy" id="408172"/>
    <lineage>
        <taxon>unclassified sequences</taxon>
        <taxon>metagenomes</taxon>
        <taxon>ecological metagenomes</taxon>
    </lineage>
</organism>
<evidence type="ECO:0000256" key="3">
    <source>
        <dbReference type="SAM" id="MobiDB-lite"/>
    </source>
</evidence>
<dbReference type="CDD" id="cd16143">
    <property type="entry name" value="ARS_like"/>
    <property type="match status" value="1"/>
</dbReference>
<evidence type="ECO:0000313" key="5">
    <source>
        <dbReference type="EMBL" id="SVA70364.1"/>
    </source>
</evidence>
<dbReference type="PANTHER" id="PTHR42693">
    <property type="entry name" value="ARYLSULFATASE FAMILY MEMBER"/>
    <property type="match status" value="1"/>
</dbReference>
<dbReference type="SUPFAM" id="SSF53649">
    <property type="entry name" value="Alkaline phosphatase-like"/>
    <property type="match status" value="1"/>
</dbReference>
<comment type="similarity">
    <text evidence="1">Belongs to the sulfatase family.</text>
</comment>
<dbReference type="InterPro" id="IPR017850">
    <property type="entry name" value="Alkaline_phosphatase_core_sf"/>
</dbReference>
<keyword evidence="2" id="KW-0378">Hydrolase</keyword>
<name>A0A381Y020_9ZZZZ</name>
<feature type="domain" description="Sulfatase N-terminal" evidence="4">
    <location>
        <begin position="7"/>
        <end position="368"/>
    </location>
</feature>
<feature type="region of interest" description="Disordered" evidence="3">
    <location>
        <begin position="427"/>
        <end position="448"/>
    </location>
</feature>
<feature type="non-terminal residue" evidence="5">
    <location>
        <position position="448"/>
    </location>
</feature>
<dbReference type="EMBL" id="UINC01017006">
    <property type="protein sequence ID" value="SVA70364.1"/>
    <property type="molecule type" value="Genomic_DNA"/>
</dbReference>
<dbReference type="InterPro" id="IPR050738">
    <property type="entry name" value="Sulfatase"/>
</dbReference>
<dbReference type="InterPro" id="IPR000917">
    <property type="entry name" value="Sulfatase_N"/>
</dbReference>
<dbReference type="Gene3D" id="3.30.1120.10">
    <property type="match status" value="1"/>
</dbReference>
<reference evidence="5" key="1">
    <citation type="submission" date="2018-05" db="EMBL/GenBank/DDBJ databases">
        <authorList>
            <person name="Lanie J.A."/>
            <person name="Ng W.-L."/>
            <person name="Kazmierczak K.M."/>
            <person name="Andrzejewski T.M."/>
            <person name="Davidsen T.M."/>
            <person name="Wayne K.J."/>
            <person name="Tettelin H."/>
            <person name="Glass J.I."/>
            <person name="Rusch D."/>
            <person name="Podicherti R."/>
            <person name="Tsui H.-C.T."/>
            <person name="Winkler M.E."/>
        </authorList>
    </citation>
    <scope>NUCLEOTIDE SEQUENCE</scope>
</reference>
<gene>
    <name evidence="5" type="ORF">METZ01_LOCUS123218</name>
</gene>
<dbReference type="GO" id="GO:0004065">
    <property type="term" value="F:arylsulfatase activity"/>
    <property type="evidence" value="ECO:0007669"/>
    <property type="project" value="TreeGrafter"/>
</dbReference>
<proteinExistence type="inferred from homology"/>
<evidence type="ECO:0000256" key="1">
    <source>
        <dbReference type="ARBA" id="ARBA00008779"/>
    </source>
</evidence>
<dbReference type="AlphaFoldDB" id="A0A381Y020"/>
<dbReference type="PANTHER" id="PTHR42693:SF53">
    <property type="entry name" value="ENDO-4-O-SULFATASE"/>
    <property type="match status" value="1"/>
</dbReference>
<dbReference type="Gene3D" id="3.40.720.10">
    <property type="entry name" value="Alkaline Phosphatase, subunit A"/>
    <property type="match status" value="1"/>
</dbReference>